<evidence type="ECO:0000259" key="1">
    <source>
        <dbReference type="Pfam" id="PF00903"/>
    </source>
</evidence>
<evidence type="ECO:0000313" key="3">
    <source>
        <dbReference type="Proteomes" id="UP000295621"/>
    </source>
</evidence>
<feature type="domain" description="Glyoxalase/fosfomycin resistance/dioxygenase" evidence="1">
    <location>
        <begin position="11"/>
        <end position="131"/>
    </location>
</feature>
<dbReference type="InterPro" id="IPR028973">
    <property type="entry name" value="PhnB-like"/>
</dbReference>
<organism evidence="2 3">
    <name type="scientific">Jiangella ureilytica</name>
    <dbReference type="NCBI Taxonomy" id="2530374"/>
    <lineage>
        <taxon>Bacteria</taxon>
        <taxon>Bacillati</taxon>
        <taxon>Actinomycetota</taxon>
        <taxon>Actinomycetes</taxon>
        <taxon>Jiangellales</taxon>
        <taxon>Jiangellaceae</taxon>
        <taxon>Jiangella</taxon>
    </lineage>
</organism>
<dbReference type="Pfam" id="PF00903">
    <property type="entry name" value="Glyoxalase"/>
    <property type="match status" value="1"/>
</dbReference>
<gene>
    <name evidence="2" type="ORF">E1212_04635</name>
</gene>
<dbReference type="AlphaFoldDB" id="A0A4V2XXL4"/>
<evidence type="ECO:0000313" key="2">
    <source>
        <dbReference type="EMBL" id="TDC53775.1"/>
    </source>
</evidence>
<proteinExistence type="predicted"/>
<dbReference type="Proteomes" id="UP000295621">
    <property type="component" value="Unassembled WGS sequence"/>
</dbReference>
<reference evidence="2 3" key="1">
    <citation type="submission" date="2019-02" db="EMBL/GenBank/DDBJ databases">
        <title>Draft genome sequences of novel Actinobacteria.</title>
        <authorList>
            <person name="Sahin N."/>
            <person name="Ay H."/>
            <person name="Saygin H."/>
        </authorList>
    </citation>
    <scope>NUCLEOTIDE SEQUENCE [LARGE SCALE GENOMIC DNA]</scope>
    <source>
        <strain evidence="2 3">KC603</strain>
    </source>
</reference>
<dbReference type="CDD" id="cd06588">
    <property type="entry name" value="PhnB_like"/>
    <property type="match status" value="1"/>
</dbReference>
<dbReference type="SUPFAM" id="SSF54593">
    <property type="entry name" value="Glyoxalase/Bleomycin resistance protein/Dihydroxybiphenyl dioxygenase"/>
    <property type="match status" value="1"/>
</dbReference>
<comment type="caution">
    <text evidence="2">The sequence shown here is derived from an EMBL/GenBank/DDBJ whole genome shotgun (WGS) entry which is preliminary data.</text>
</comment>
<protein>
    <submittedName>
        <fullName evidence="2">VOC family protein</fullName>
    </submittedName>
</protein>
<accession>A0A4V2XXL4</accession>
<dbReference type="InterPro" id="IPR029068">
    <property type="entry name" value="Glyas_Bleomycin-R_OHBP_Dase"/>
</dbReference>
<dbReference type="PANTHER" id="PTHR33990:SF1">
    <property type="entry name" value="PROTEIN YJDN"/>
    <property type="match status" value="1"/>
</dbReference>
<sequence length="138" mass="14974">MTVTVVPHLNFRGDARAALEFYRSAFGGELVITTYRDMGAVEDPAEADQVVWGQVTGPNGFAVMAYDVPASRPWSRGDDPFFVSVRGTDAVELTAAWERLADGGSIRQPLGPAPWAPLYGMLTDRFGVTWVLDIAAQP</sequence>
<keyword evidence="3" id="KW-1185">Reference proteome</keyword>
<dbReference type="PANTHER" id="PTHR33990">
    <property type="entry name" value="PROTEIN YJDN-RELATED"/>
    <property type="match status" value="1"/>
</dbReference>
<dbReference type="OrthoDB" id="9795306at2"/>
<name>A0A4V2XXL4_9ACTN</name>
<dbReference type="Gene3D" id="3.10.180.10">
    <property type="entry name" value="2,3-Dihydroxybiphenyl 1,2-Dioxygenase, domain 1"/>
    <property type="match status" value="1"/>
</dbReference>
<dbReference type="RefSeq" id="WP_131979814.1">
    <property type="nucleotide sequence ID" value="NZ_SMKL01000007.1"/>
</dbReference>
<dbReference type="InterPro" id="IPR004360">
    <property type="entry name" value="Glyas_Fos-R_dOase_dom"/>
</dbReference>
<dbReference type="EMBL" id="SMKL01000007">
    <property type="protein sequence ID" value="TDC53775.1"/>
    <property type="molecule type" value="Genomic_DNA"/>
</dbReference>